<dbReference type="EMBL" id="OOIL02000049">
    <property type="protein sequence ID" value="VFQ59812.1"/>
    <property type="molecule type" value="Genomic_DNA"/>
</dbReference>
<protein>
    <submittedName>
        <fullName evidence="2">Uncharacterized protein</fullName>
    </submittedName>
</protein>
<dbReference type="AlphaFoldDB" id="A0A484KCE7"/>
<evidence type="ECO:0000256" key="1">
    <source>
        <dbReference type="SAM" id="MobiDB-lite"/>
    </source>
</evidence>
<dbReference type="Proteomes" id="UP000595140">
    <property type="component" value="Unassembled WGS sequence"/>
</dbReference>
<proteinExistence type="predicted"/>
<reference evidence="2 3" key="1">
    <citation type="submission" date="2018-04" db="EMBL/GenBank/DDBJ databases">
        <authorList>
            <person name="Vogel A."/>
        </authorList>
    </citation>
    <scope>NUCLEOTIDE SEQUENCE [LARGE SCALE GENOMIC DNA]</scope>
</reference>
<name>A0A484KCE7_9ASTE</name>
<sequence length="67" mass="7215">MRRERRSRPQIFLFYQCDSKEQISGILLVGAGSVGKAGGDDGRADGSEDGDDRDGEDVVVSDGVGRR</sequence>
<organism evidence="2 3">
    <name type="scientific">Cuscuta campestris</name>
    <dbReference type="NCBI Taxonomy" id="132261"/>
    <lineage>
        <taxon>Eukaryota</taxon>
        <taxon>Viridiplantae</taxon>
        <taxon>Streptophyta</taxon>
        <taxon>Embryophyta</taxon>
        <taxon>Tracheophyta</taxon>
        <taxon>Spermatophyta</taxon>
        <taxon>Magnoliopsida</taxon>
        <taxon>eudicotyledons</taxon>
        <taxon>Gunneridae</taxon>
        <taxon>Pentapetalae</taxon>
        <taxon>asterids</taxon>
        <taxon>lamiids</taxon>
        <taxon>Solanales</taxon>
        <taxon>Convolvulaceae</taxon>
        <taxon>Cuscuteae</taxon>
        <taxon>Cuscuta</taxon>
        <taxon>Cuscuta subgen. Grammica</taxon>
        <taxon>Cuscuta sect. Cleistogrammica</taxon>
    </lineage>
</organism>
<evidence type="ECO:0000313" key="3">
    <source>
        <dbReference type="Proteomes" id="UP000595140"/>
    </source>
</evidence>
<feature type="compositionally biased region" description="Acidic residues" evidence="1">
    <location>
        <begin position="47"/>
        <end position="59"/>
    </location>
</feature>
<keyword evidence="3" id="KW-1185">Reference proteome</keyword>
<gene>
    <name evidence="2" type="ORF">CCAM_LOCUS1588</name>
</gene>
<accession>A0A484KCE7</accession>
<feature type="region of interest" description="Disordered" evidence="1">
    <location>
        <begin position="33"/>
        <end position="67"/>
    </location>
</feature>
<evidence type="ECO:0000313" key="2">
    <source>
        <dbReference type="EMBL" id="VFQ59812.1"/>
    </source>
</evidence>